<dbReference type="Proteomes" id="UP000011532">
    <property type="component" value="Unassembled WGS sequence"/>
</dbReference>
<name>A0A384KIB5_HALVD</name>
<evidence type="ECO:0000313" key="1">
    <source>
        <dbReference type="EMBL" id="ELY28657.1"/>
    </source>
</evidence>
<dbReference type="Pfam" id="PF19663">
    <property type="entry name" value="DUF6166"/>
    <property type="match status" value="1"/>
</dbReference>
<sequence length="228" mass="25235">MKTDSTDDPRTDVQTASDPCQTNRDHIEYVGMRVDDRPVVLNLTEHERLAPDRSLELVRQSRPGFEWGDTGSGSAQLACGLLLDYTDDEAVASQHYIQFRDDVVSQLECSGPANCWHLTGDDIEAALAGVTKHEALTPDGGTPTPSLPVNWSAVNRSERTVFQRRDIDHYVVLGEGTEEWLLLLCAQGDRAYPAPLDIRTVPIEEDPAPAVRELVVESNDLVEPEEDV</sequence>
<evidence type="ECO:0000313" key="2">
    <source>
        <dbReference type="Proteomes" id="UP000011532"/>
    </source>
</evidence>
<accession>A0A384KIB5</accession>
<dbReference type="AlphaFoldDB" id="A0A384KIB5"/>
<dbReference type="RefSeq" id="WP_004043381.1">
    <property type="nucleotide sequence ID" value="NC_013966.1"/>
</dbReference>
<dbReference type="InterPro" id="IPR046164">
    <property type="entry name" value="DUF6166"/>
</dbReference>
<comment type="caution">
    <text evidence="1">The sequence shown here is derived from an EMBL/GenBank/DDBJ whole genome shotgun (WGS) entry which is preliminary data.</text>
</comment>
<dbReference type="GeneID" id="8923358"/>
<dbReference type="EMBL" id="AOHU01000087">
    <property type="protein sequence ID" value="ELY28657.1"/>
    <property type="molecule type" value="Genomic_DNA"/>
</dbReference>
<protein>
    <submittedName>
        <fullName evidence="1">Uncharacterized protein</fullName>
    </submittedName>
</protein>
<proteinExistence type="predicted"/>
<gene>
    <name evidence="1" type="ORF">C498_10981</name>
</gene>
<dbReference type="OrthoDB" id="225682at2157"/>
<reference evidence="1 2" key="2">
    <citation type="journal article" date="2014" name="PLoS Genet.">
        <title>Phylogenetically driven sequencing of extremely halophilic archaea reveals strategies for static and dynamic osmo-response.</title>
        <authorList>
            <person name="Becker E.A."/>
            <person name="Seitzer P.M."/>
            <person name="Tritt A."/>
            <person name="Larsen D."/>
            <person name="Krusor M."/>
            <person name="Yao A.I."/>
            <person name="Wu D."/>
            <person name="Madern D."/>
            <person name="Eisen J.A."/>
            <person name="Darling A.E."/>
            <person name="Facciotti M.T."/>
        </authorList>
    </citation>
    <scope>NUCLEOTIDE SEQUENCE [LARGE SCALE GENOMIC DNA]</scope>
    <source>
        <strain evidence="2">ATCC 29605 / DSM 3757 / JCM 8879 / NBRC 14742 / NCIMB 2012 / VKM B-1768 / DS2</strain>
    </source>
</reference>
<reference evidence="2" key="1">
    <citation type="submission" date="2012-11" db="EMBL/GenBank/DDBJ databases">
        <authorList>
            <person name="Becker E.A."/>
            <person name="Seitzer P."/>
            <person name="Tritt A."/>
            <person name="Larsen D."/>
            <person name="Yao A."/>
            <person name="Wu D."/>
            <person name="Darling A."/>
            <person name="Eisen J.A."/>
            <person name="Facciotti M.T."/>
        </authorList>
    </citation>
    <scope>NUCLEOTIDE SEQUENCE [LARGE SCALE GENOMIC DNA]</scope>
    <source>
        <strain evidence="2">ATCC 29605 / DSM 3757 / JCM 8879 / NBRC 14742 / NCIMB 2012 / VKM B-1768 / DS2</strain>
    </source>
</reference>
<organism evidence="1 2">
    <name type="scientific">Haloferax volcanii (strain ATCC 29605 / DSM 3757 / JCM 8879 / NBRC 14742 / NCIMB 2012 / VKM B-1768 / DS2)</name>
    <name type="common">Halobacterium volcanii</name>
    <dbReference type="NCBI Taxonomy" id="309800"/>
    <lineage>
        <taxon>Archaea</taxon>
        <taxon>Methanobacteriati</taxon>
        <taxon>Methanobacteriota</taxon>
        <taxon>Stenosarchaea group</taxon>
        <taxon>Halobacteria</taxon>
        <taxon>Halobacteriales</taxon>
        <taxon>Haloferacaceae</taxon>
        <taxon>Haloferax</taxon>
    </lineage>
</organism>